<dbReference type="InParanoid" id="G0N3M6"/>
<protein>
    <recommendedName>
        <fullName evidence="3">F-box domain-containing protein</fullName>
    </recommendedName>
</protein>
<evidence type="ECO:0000313" key="1">
    <source>
        <dbReference type="EMBL" id="EGT51767.1"/>
    </source>
</evidence>
<dbReference type="Proteomes" id="UP000008068">
    <property type="component" value="Unassembled WGS sequence"/>
</dbReference>
<organism evidence="2">
    <name type="scientific">Caenorhabditis brenneri</name>
    <name type="common">Nematode worm</name>
    <dbReference type="NCBI Taxonomy" id="135651"/>
    <lineage>
        <taxon>Eukaryota</taxon>
        <taxon>Metazoa</taxon>
        <taxon>Ecdysozoa</taxon>
        <taxon>Nematoda</taxon>
        <taxon>Chromadorea</taxon>
        <taxon>Rhabditida</taxon>
        <taxon>Rhabditina</taxon>
        <taxon>Rhabditomorpha</taxon>
        <taxon>Rhabditoidea</taxon>
        <taxon>Rhabditidae</taxon>
        <taxon>Peloderinae</taxon>
        <taxon>Caenorhabditis</taxon>
    </lineage>
</organism>
<dbReference type="EMBL" id="GL379835">
    <property type="protein sequence ID" value="EGT51767.1"/>
    <property type="molecule type" value="Genomic_DNA"/>
</dbReference>
<name>G0N3M6_CAEBE</name>
<evidence type="ECO:0008006" key="3">
    <source>
        <dbReference type="Google" id="ProtNLM"/>
    </source>
</evidence>
<gene>
    <name evidence="1" type="ORF">CAEBREN_03118</name>
</gene>
<dbReference type="HOGENOM" id="CLU_845261_0_0_1"/>
<reference evidence="2" key="1">
    <citation type="submission" date="2011-07" db="EMBL/GenBank/DDBJ databases">
        <authorList>
            <consortium name="Caenorhabditis brenneri Sequencing and Analysis Consortium"/>
            <person name="Wilson R.K."/>
        </authorList>
    </citation>
    <scope>NUCLEOTIDE SEQUENCE [LARGE SCALE GENOMIC DNA]</scope>
    <source>
        <strain evidence="2">PB2801</strain>
    </source>
</reference>
<accession>G0N3M6</accession>
<dbReference type="AlphaFoldDB" id="G0N3M6"/>
<evidence type="ECO:0000313" key="2">
    <source>
        <dbReference type="Proteomes" id="UP000008068"/>
    </source>
</evidence>
<sequence>MPLPNHQRKRAYNKTPKYIPLNFLRIPYLAQKKIVAQINVFDSIVFSLNCERYRQVLLKAKVKSDTLNYQFTNDHPKILIVEPERFITVLTSTESILQRQQPNYRLSGVKTEMEITRAGRGRGPTNSLQVTLKVKDQQENTALDALKLFTYHLLEFLVPSKVMVYYNRPYLLNNVLHWNHVPKYHQVEIGHNNAIEGISLEEKQFLLEEVKMKHLSFQYPNSSEYLVPSLRRWLTGENVEYQVDQVSFSTNMSQYQFTETCRTLDAVPTGFTEEDIISRQPFFVEQCTRGTQRDVTRERDGNTVTLIYFRYTVTLLFWNQETLKAAGRL</sequence>
<keyword evidence="2" id="KW-1185">Reference proteome</keyword>
<proteinExistence type="predicted"/>